<protein>
    <submittedName>
        <fullName evidence="1">Uncharacterized protein</fullName>
    </submittedName>
</protein>
<evidence type="ECO:0000313" key="1">
    <source>
        <dbReference type="EMBL" id="CAH6718670.1"/>
    </source>
</evidence>
<organism evidence="1 2">
    <name type="scientific">[Candida] jaroonii</name>
    <dbReference type="NCBI Taxonomy" id="467808"/>
    <lineage>
        <taxon>Eukaryota</taxon>
        <taxon>Fungi</taxon>
        <taxon>Dikarya</taxon>
        <taxon>Ascomycota</taxon>
        <taxon>Saccharomycotina</taxon>
        <taxon>Pichiomycetes</taxon>
        <taxon>Debaryomycetaceae</taxon>
        <taxon>Yamadazyma</taxon>
    </lineage>
</organism>
<keyword evidence="2" id="KW-1185">Reference proteome</keyword>
<dbReference type="Proteomes" id="UP001152531">
    <property type="component" value="Unassembled WGS sequence"/>
</dbReference>
<dbReference type="EMBL" id="CALSDN010000001">
    <property type="protein sequence ID" value="CAH6718670.1"/>
    <property type="molecule type" value="Genomic_DNA"/>
</dbReference>
<evidence type="ECO:0000313" key="2">
    <source>
        <dbReference type="Proteomes" id="UP001152531"/>
    </source>
</evidence>
<name>A0ACA9Y162_9ASCO</name>
<comment type="caution">
    <text evidence="1">The sequence shown here is derived from an EMBL/GenBank/DDBJ whole genome shotgun (WGS) entry which is preliminary data.</text>
</comment>
<accession>A0ACA9Y162</accession>
<reference evidence="1" key="1">
    <citation type="submission" date="2022-06" db="EMBL/GenBank/DDBJ databases">
        <authorList>
            <person name="Legras J.-L."/>
            <person name="Devillers H."/>
            <person name="Grondin C."/>
        </authorList>
    </citation>
    <scope>NUCLEOTIDE SEQUENCE</scope>
    <source>
        <strain evidence="1">CLIB 1444</strain>
    </source>
</reference>
<proteinExistence type="predicted"/>
<sequence length="1012" mass="112693">MSTTEEKKLVSDQIKPKLTKSRNGCLTCKKKRLKCDETKPACLKCLKKNIECGGYATKFKWRSFNDNSDDKSETDFQMRNYEYKPRSGSEVSNSSSLPMKKSDSFRKHLELASLSVTGKSINDIKRENDLIEEGINPATYLKRHENTGKSNAKLLARLGDSSLHLGEEGHIHKKTKRSQSVSSPPLANPNRSMMRSYSTNSQIPSSALMDLRSQHSRASSSLGLNSLAAAAIDEINTRSPDFHDFRPDTVPSLSPSMSDFLTPGITARSPGNISSTSKGSKSSKSRENNQLTFSGHQSFQNLNLSPSLSALINSAFPHDDEFKNSHLFDESIKLDIPLSPLNLQNAGPLHEFMVGDHQRLTAPSPDNRSLAINPTNIHSDDISPKDSNLDPDSNTNTASSNEQHLIHDKDHTPASPTGSTPLPVTMKPSPKYHVTNSLNLTAEQQQLLGLYSQYTAEILSIKNGPGENPWRSLILPLATTYSCLFNSIASLTLFHLACNQTMTNRDSLRAKGYMYMKRCILELASGLSPDSKSSLPADIAIAICLNLSLSETWDKHTSSGIAHLKGAKTMIQKVLTILKEKQQEMKNFKRKLLSQSSSPSPKDAEEFSNFLNASKQQLQKKLVLVDDSEWDVILMGESEDDEKANSDKSLFKIPKSTQFLFNIWIYFEVLAQMTTESDEKGIDLVASITTIIQDQKDSNLPPSKNQSKERLDKSPALRSESSDSTVGNSIDAFGMNKGFSNLFDNFEKLSFQADQVDPLLGCAQSLFAIMGKVAALIFKMRKSRKKDQKLSGRNTLSTITVATQLRQQLISWKPTISASMIEQVNDNTSSELSSCIATAEAYRYSTLLYLHQAVPEIPSLSSHQLAEKIFILLASIPTNSPTYTVHIFPLLVSSCEAEPQEEREWCETRWKVLSERLWIGNIDRAMEVVKEVWRRKDEYVRKKQINSLGMDDVFIPNGNDKEKFKNISTQLSGLMAAINSEQGSVDDITGGIYSKLHWSSVMKEWGWEVLLG</sequence>
<gene>
    <name evidence="1" type="ORF">CLIB1444_01S11936</name>
</gene>